<evidence type="ECO:0000256" key="5">
    <source>
        <dbReference type="ARBA" id="ARBA00038496"/>
    </source>
</evidence>
<keyword evidence="8" id="KW-0812">Transmembrane</keyword>
<dbReference type="GO" id="GO:0003677">
    <property type="term" value="F:DNA binding"/>
    <property type="evidence" value="ECO:0007669"/>
    <property type="project" value="UniProtKB-KW"/>
</dbReference>
<evidence type="ECO:0000256" key="6">
    <source>
        <dbReference type="ARBA" id="ARBA00064955"/>
    </source>
</evidence>
<keyword evidence="4" id="KW-0539">Nucleus</keyword>
<comment type="subunit">
    <text evidence="6">Interacts with emr-1 and lem-2. Interacts with lem-4l, leading to decreased phosphorylation by VRK1 and promoting dephosphorylation by protein phosphatase 2A (PP2A).</text>
</comment>
<dbReference type="Pfam" id="PF00753">
    <property type="entry name" value="Lactamase_B"/>
    <property type="match status" value="1"/>
</dbReference>
<dbReference type="Pfam" id="PF02961">
    <property type="entry name" value="SAM_BAF"/>
    <property type="match status" value="1"/>
</dbReference>
<keyword evidence="2" id="KW-0597">Phosphoprotein</keyword>
<dbReference type="SUPFAM" id="SSF47798">
    <property type="entry name" value="Barrier-to-autointegration factor, BAF"/>
    <property type="match status" value="1"/>
</dbReference>
<dbReference type="FunFam" id="1.10.150.40:FF:000005">
    <property type="entry name" value="Barrier-to-autointegration factor 1"/>
    <property type="match status" value="1"/>
</dbReference>
<dbReference type="Gene3D" id="3.60.15.10">
    <property type="entry name" value="Ribonuclease Z/Hydroxyacylglutathione hydrolase-like"/>
    <property type="match status" value="1"/>
</dbReference>
<dbReference type="PANTHER" id="PTHR47507:SF6">
    <property type="entry name" value="BARRIER-TO-AUTOINTEGRATION FACTOR"/>
    <property type="match status" value="1"/>
</dbReference>
<proteinExistence type="inferred from homology"/>
<dbReference type="InterPro" id="IPR036617">
    <property type="entry name" value="BAF_sf"/>
</dbReference>
<dbReference type="Proteomes" id="UP000095283">
    <property type="component" value="Unplaced"/>
</dbReference>
<dbReference type="Gene3D" id="1.10.150.40">
    <property type="entry name" value="Barrier-to-autointegration factor, BAF"/>
    <property type="match status" value="1"/>
</dbReference>
<comment type="similarity">
    <text evidence="5">Belongs to the BAF family.</text>
</comment>
<dbReference type="InterPro" id="IPR051387">
    <property type="entry name" value="BAF"/>
</dbReference>
<evidence type="ECO:0000313" key="10">
    <source>
        <dbReference type="Proteomes" id="UP000095283"/>
    </source>
</evidence>
<feature type="domain" description="Metallo-beta-lactamase" evidence="9">
    <location>
        <begin position="256"/>
        <end position="420"/>
    </location>
</feature>
<evidence type="ECO:0000259" key="9">
    <source>
        <dbReference type="Pfam" id="PF00753"/>
    </source>
</evidence>
<keyword evidence="8" id="KW-1133">Transmembrane helix</keyword>
<dbReference type="GO" id="GO:0051276">
    <property type="term" value="P:chromosome organization"/>
    <property type="evidence" value="ECO:0007669"/>
    <property type="project" value="TreeGrafter"/>
</dbReference>
<evidence type="ECO:0000256" key="1">
    <source>
        <dbReference type="ARBA" id="ARBA00004123"/>
    </source>
</evidence>
<name>A0A1I7X6A3_HETBA</name>
<dbReference type="GO" id="GO:0000793">
    <property type="term" value="C:condensed chromosome"/>
    <property type="evidence" value="ECO:0007669"/>
    <property type="project" value="TreeGrafter"/>
</dbReference>
<comment type="subcellular location">
    <subcellularLocation>
        <location evidence="1">Nucleus</location>
    </subcellularLocation>
</comment>
<dbReference type="SUPFAM" id="SSF56281">
    <property type="entry name" value="Metallo-hydrolase/oxidoreductase"/>
    <property type="match status" value="1"/>
</dbReference>
<keyword evidence="3" id="KW-0238">DNA-binding</keyword>
<organism evidence="10 11">
    <name type="scientific">Heterorhabditis bacteriophora</name>
    <name type="common">Entomopathogenic nematode worm</name>
    <dbReference type="NCBI Taxonomy" id="37862"/>
    <lineage>
        <taxon>Eukaryota</taxon>
        <taxon>Metazoa</taxon>
        <taxon>Ecdysozoa</taxon>
        <taxon>Nematoda</taxon>
        <taxon>Chromadorea</taxon>
        <taxon>Rhabditida</taxon>
        <taxon>Rhabditina</taxon>
        <taxon>Rhabditomorpha</taxon>
        <taxon>Strongyloidea</taxon>
        <taxon>Heterorhabditidae</taxon>
        <taxon>Heterorhabditis</taxon>
    </lineage>
</organism>
<keyword evidence="8" id="KW-0472">Membrane</keyword>
<evidence type="ECO:0000256" key="4">
    <source>
        <dbReference type="ARBA" id="ARBA00023242"/>
    </source>
</evidence>
<evidence type="ECO:0000256" key="3">
    <source>
        <dbReference type="ARBA" id="ARBA00023125"/>
    </source>
</evidence>
<evidence type="ECO:0000256" key="7">
    <source>
        <dbReference type="ARBA" id="ARBA00069025"/>
    </source>
</evidence>
<evidence type="ECO:0000313" key="11">
    <source>
        <dbReference type="WBParaSite" id="Hba_13005"/>
    </source>
</evidence>
<evidence type="ECO:0000256" key="8">
    <source>
        <dbReference type="SAM" id="Phobius"/>
    </source>
</evidence>
<feature type="transmembrane region" description="Helical" evidence="8">
    <location>
        <begin position="248"/>
        <end position="272"/>
    </location>
</feature>
<sequence>MSLIKELRNISGDAGSDVWDDRVQQVNLDAYVSLLSSATENPTNCHQDTQLNVHKNKVVQTIEEGSSNTDVSSFPIPSLSKVAGKNKYMKTSKCVPTKARYRKQNIIRCFFCNRFTTVDKSMHFPKLRKVFDKWMDSLSRGDEETRKLLIQRTRVNPSMSTSVKHRDFIGEPMGEKEVTSVAGIGPTYGAKLTDSGFDKAYVLFGQFLLLKKDEDMFTDWLKVLGRRTIIILFFFKSIQVLLEEFKIIESYIVILVLLLDTGCGCGNIYFFLRSLDIIRNRKIIVVNTHNHPQQCYTLLSTKLSLTIIQFVRSSTTLPCSIFFLKTEEIHNNLPGVLIAPYKITRWLKDEEIILLGPEDNARNVIKVIVMWMPGHTPDSLALWYSFDQRLFIGDLFYRFDDLMLTHTYTDIREYEASVRKIVQFVEKQQPNQQIRYSSSKNDCDNACLPIFKHYHRFLLSILAGTHIGTPLRIDDAEGWRYESRDKSMRIVLGRRLVRMLSNARDKAQQYT</sequence>
<dbReference type="PANTHER" id="PTHR47507">
    <property type="entry name" value="BARRIER TO AUTOINTEGRATION FACTOR 2"/>
    <property type="match status" value="1"/>
</dbReference>
<dbReference type="WBParaSite" id="Hba_13005">
    <property type="protein sequence ID" value="Hba_13005"/>
    <property type="gene ID" value="Hba_13005"/>
</dbReference>
<dbReference type="GO" id="GO:0005634">
    <property type="term" value="C:nucleus"/>
    <property type="evidence" value="ECO:0007669"/>
    <property type="project" value="UniProtKB-SubCell"/>
</dbReference>
<reference evidence="11" key="1">
    <citation type="submission" date="2016-11" db="UniProtKB">
        <authorList>
            <consortium name="WormBaseParasite"/>
        </authorList>
    </citation>
    <scope>IDENTIFICATION</scope>
</reference>
<dbReference type="SMART" id="SM01023">
    <property type="entry name" value="BAF"/>
    <property type="match status" value="1"/>
</dbReference>
<dbReference type="InterPro" id="IPR004122">
    <property type="entry name" value="BAF_prot"/>
</dbReference>
<dbReference type="InterPro" id="IPR001279">
    <property type="entry name" value="Metallo-B-lactamas"/>
</dbReference>
<accession>A0A1I7X6A3</accession>
<protein>
    <recommendedName>
        <fullName evidence="7">Barrier-to-autointegration factor 1</fullName>
    </recommendedName>
</protein>
<dbReference type="InterPro" id="IPR036866">
    <property type="entry name" value="RibonucZ/Hydroxyglut_hydro"/>
</dbReference>
<evidence type="ECO:0000256" key="2">
    <source>
        <dbReference type="ARBA" id="ARBA00022553"/>
    </source>
</evidence>
<keyword evidence="10" id="KW-1185">Reference proteome</keyword>
<dbReference type="AlphaFoldDB" id="A0A1I7X6A3"/>